<gene>
    <name evidence="2" type="ORF">K529_001495</name>
</gene>
<dbReference type="AlphaFoldDB" id="A0A1B0ZYS5"/>
<dbReference type="CDD" id="cd16830">
    <property type="entry name" value="HemS-like_N"/>
    <property type="match status" value="1"/>
</dbReference>
<proteinExistence type="predicted"/>
<dbReference type="KEGG" id="rmb:K529_001495"/>
<dbReference type="OrthoDB" id="316630at2"/>
<organism evidence="2 3">
    <name type="scientific">Tritonibacter mobilis F1926</name>
    <dbReference type="NCBI Taxonomy" id="1265309"/>
    <lineage>
        <taxon>Bacteria</taxon>
        <taxon>Pseudomonadati</taxon>
        <taxon>Pseudomonadota</taxon>
        <taxon>Alphaproteobacteria</taxon>
        <taxon>Rhodobacterales</taxon>
        <taxon>Paracoccaceae</taxon>
        <taxon>Tritonibacter</taxon>
    </lineage>
</organism>
<dbReference type="Proteomes" id="UP000013243">
    <property type="component" value="Chromosome"/>
</dbReference>
<protein>
    <submittedName>
        <fullName evidence="2">Hemin degrading factor</fullName>
    </submittedName>
</protein>
<dbReference type="SUPFAM" id="SSF144064">
    <property type="entry name" value="Heme iron utilization protein-like"/>
    <property type="match status" value="1"/>
</dbReference>
<evidence type="ECO:0000313" key="2">
    <source>
        <dbReference type="EMBL" id="ANP39426.1"/>
    </source>
</evidence>
<dbReference type="STRING" id="1265309.K529_001495"/>
<dbReference type="Pfam" id="PF05171">
    <property type="entry name" value="HemS"/>
    <property type="match status" value="2"/>
</dbReference>
<dbReference type="RefSeq" id="WP_005612180.1">
    <property type="nucleotide sequence ID" value="NZ_CP015230.1"/>
</dbReference>
<name>A0A1B0ZYS5_9RHOB</name>
<feature type="domain" description="Haemin-degrading HemS/ChuX" evidence="1">
    <location>
        <begin position="32"/>
        <end position="159"/>
    </location>
</feature>
<dbReference type="Gene3D" id="3.40.1570.10">
    <property type="entry name" value="HemS/ChuS/ChuX like domains"/>
    <property type="match status" value="2"/>
</dbReference>
<dbReference type="CDD" id="cd16831">
    <property type="entry name" value="HemS-like_C"/>
    <property type="match status" value="1"/>
</dbReference>
<dbReference type="GeneID" id="28248465"/>
<evidence type="ECO:0000313" key="3">
    <source>
        <dbReference type="Proteomes" id="UP000013243"/>
    </source>
</evidence>
<accession>A0A1B0ZYS5</accession>
<sequence>MDQAISTSPEGIRRLRDEHHALRARDFCDRFQISEAQLVAAYTGQGVTRIKAHPDDIMPRIERLGEVMALTRNASCVHERVGIYGNYKSGPHAAMILQPEIDLRLFPSHWISAFALEEQTDKGMKRSIQIFDAAGDAVHKIHLRETSNHDAWADVIAELATEDTSDTLEVAPRKPAEAAKSNPDKRELLRSEWRKMTDTHQFLRLTSKLKMNRLGAYRIVGAPFVERMGPEAVDAALQSLTGSGTEIMLFVGNRGCIQIHGGPIETLRAMGPWQNVMDERFNLHLRLDHIHEVYVVNKPTQRGPAVSLEAFDAEGNIILQIFGRATAERDSRPDWETLLSALPRLQTEDAV</sequence>
<reference evidence="2 3" key="1">
    <citation type="journal article" date="2016" name="ISME J.">
        <title>Global occurrence and heterogeneity of the Roseobacter-clade species Ruegeria mobilis.</title>
        <authorList>
            <person name="Sonnenschein E."/>
            <person name="Gram L."/>
        </authorList>
    </citation>
    <scope>NUCLEOTIDE SEQUENCE [LARGE SCALE GENOMIC DNA]</scope>
    <source>
        <strain evidence="2 3">F1926</strain>
    </source>
</reference>
<dbReference type="InterPro" id="IPR007845">
    <property type="entry name" value="HemS/ChuX_dom"/>
</dbReference>
<evidence type="ECO:0000259" key="1">
    <source>
        <dbReference type="Pfam" id="PF05171"/>
    </source>
</evidence>
<feature type="domain" description="Haemin-degrading HemS/ChuX" evidence="1">
    <location>
        <begin position="210"/>
        <end position="342"/>
    </location>
</feature>
<dbReference type="GO" id="GO:0006826">
    <property type="term" value="P:iron ion transport"/>
    <property type="evidence" value="ECO:0007669"/>
    <property type="project" value="InterPro"/>
</dbReference>
<dbReference type="InterPro" id="IPR053733">
    <property type="entry name" value="Heme_Transport_Util_sf"/>
</dbReference>
<dbReference type="EMBL" id="CP015230">
    <property type="protein sequence ID" value="ANP39426.1"/>
    <property type="molecule type" value="Genomic_DNA"/>
</dbReference>